<reference evidence="1 2" key="1">
    <citation type="submission" date="2019-09" db="EMBL/GenBank/DDBJ databases">
        <title>Genome Sequence of Larkinella sp MA1.</title>
        <authorList>
            <person name="Srinivasan S."/>
        </authorList>
    </citation>
    <scope>NUCLEOTIDE SEQUENCE [LARGE SCALE GENOMIC DNA]</scope>
    <source>
        <strain evidence="1 2">MA1</strain>
    </source>
</reference>
<dbReference type="InterPro" id="IPR029035">
    <property type="entry name" value="DHS-like_NAD/FAD-binding_dom"/>
</dbReference>
<dbReference type="SUPFAM" id="SSF52467">
    <property type="entry name" value="DHS-like NAD/FAD-binding domain"/>
    <property type="match status" value="1"/>
</dbReference>
<sequence>MHNLLSSIEINFDIRPLVDAISSQKAVVYVGAGASISAGLPDWKALLVSSLMKAKANLKEFDNDNSNFSKSFNLAEKLLREGDFLMSAELLQQVLGNELGEHIWEIFKKTSQPSQIHKAISRIPFSTAITTNYDKLLEMSYNETHPVYTWRLAENIFRSIKKNTFAIIKTHGDIEDLSSLVLTRTQYRDLMQINKSFNDGLTILLSLKTFLFIGSSLKDFDLLRLMDDAKLTYKSNFGPHYAILFENEVDESFIKYLKDSYNINVILCRIPENYTGDMLTDIVCSFLKTLSGSVSQKLVKSNKIVNINSASFSFNDIIHNLLRETLKLTGAERGIVSFVESRNIPGLEYIFKDDLYQKNEYYKSENYAERISHDTILGFIYSLGGRERKYLYYSDISKNQKISNIDTIPEKYQYSPLSSETKSVLITQVFSDGSPVGVVAIESSMADAFTLEHLKTIESQSSSFGAIFKELELREKSVKEIDLLSNAIALQGLMDNCIRLKRFKISYLFYEINYRKGELVARYDPEILSTLNELEFSYKFDETSLATHILKQQNEKYIDDIIISTQDNNETIISPKGIKFFNIEGSIYATPVKVGHYTSFILVAWSRDSQQLVEVTSRISRMAHFITNSPDRDFSNNIAGEKYKAKRFIIEINESIKRLDQNINRKSWVAFLQDENNRFGFIKALLKPLTGSNCELARIRLWVYNEEAKVFTCIYSYSTQSATLKNCKKDNEYVGVTSRADDPYCSFTINRFKDNPYAMHQHRKMFPAEDVNTKRLHKDPDGKWIVGPIVSRRTKEPVLLGFISADNHYPEGDVIKEKILSEKYDAYQRYAIDLINDILREVLSVKPIIKSITGTTPVKDSPEEVRA</sequence>
<proteinExistence type="predicted"/>
<protein>
    <submittedName>
        <fullName evidence="1">Uncharacterized protein</fullName>
    </submittedName>
</protein>
<dbReference type="EMBL" id="VTWS01000005">
    <property type="protein sequence ID" value="KAA9349860.1"/>
    <property type="molecule type" value="Genomic_DNA"/>
</dbReference>
<evidence type="ECO:0000313" key="1">
    <source>
        <dbReference type="EMBL" id="KAA9349860.1"/>
    </source>
</evidence>
<organism evidence="1 2">
    <name type="scientific">Larkinella humicola</name>
    <dbReference type="NCBI Taxonomy" id="2607654"/>
    <lineage>
        <taxon>Bacteria</taxon>
        <taxon>Pseudomonadati</taxon>
        <taxon>Bacteroidota</taxon>
        <taxon>Cytophagia</taxon>
        <taxon>Cytophagales</taxon>
        <taxon>Spirosomataceae</taxon>
        <taxon>Larkinella</taxon>
    </lineage>
</organism>
<dbReference type="RefSeq" id="WP_150879450.1">
    <property type="nucleotide sequence ID" value="NZ_VTWS01000005.1"/>
</dbReference>
<dbReference type="SUPFAM" id="SSF55781">
    <property type="entry name" value="GAF domain-like"/>
    <property type="match status" value="1"/>
</dbReference>
<dbReference type="AlphaFoldDB" id="A0A5N1JGV6"/>
<dbReference type="Proteomes" id="UP000326344">
    <property type="component" value="Unassembled WGS sequence"/>
</dbReference>
<evidence type="ECO:0000313" key="2">
    <source>
        <dbReference type="Proteomes" id="UP000326344"/>
    </source>
</evidence>
<comment type="caution">
    <text evidence="1">The sequence shown here is derived from an EMBL/GenBank/DDBJ whole genome shotgun (WGS) entry which is preliminary data.</text>
</comment>
<keyword evidence="2" id="KW-1185">Reference proteome</keyword>
<name>A0A5N1JGV6_9BACT</name>
<dbReference type="InterPro" id="IPR029016">
    <property type="entry name" value="GAF-like_dom_sf"/>
</dbReference>
<dbReference type="Gene3D" id="3.30.450.40">
    <property type="match status" value="1"/>
</dbReference>
<dbReference type="Gene3D" id="3.40.50.1220">
    <property type="entry name" value="TPP-binding domain"/>
    <property type="match status" value="1"/>
</dbReference>
<gene>
    <name evidence="1" type="ORF">F0P93_20680</name>
</gene>
<dbReference type="Pfam" id="PF13289">
    <property type="entry name" value="SIR2_2"/>
    <property type="match status" value="1"/>
</dbReference>
<accession>A0A5N1JGV6</accession>